<dbReference type="EMBL" id="JAJAGO010000014">
    <property type="protein sequence ID" value="MCT2593585.1"/>
    <property type="molecule type" value="Genomic_DNA"/>
</dbReference>
<dbReference type="RefSeq" id="WP_260220954.1">
    <property type="nucleotide sequence ID" value="NZ_JAJAGO010000014.1"/>
</dbReference>
<dbReference type="Proteomes" id="UP001156389">
    <property type="component" value="Unassembled WGS sequence"/>
</dbReference>
<comment type="caution">
    <text evidence="2">The sequence shown here is derived from an EMBL/GenBank/DDBJ whole genome shotgun (WGS) entry which is preliminary data.</text>
</comment>
<evidence type="ECO:0000313" key="3">
    <source>
        <dbReference type="Proteomes" id="UP001156389"/>
    </source>
</evidence>
<organism evidence="2 3">
    <name type="scientific">Streptomyces gossypii</name>
    <dbReference type="NCBI Taxonomy" id="2883101"/>
    <lineage>
        <taxon>Bacteria</taxon>
        <taxon>Bacillati</taxon>
        <taxon>Actinomycetota</taxon>
        <taxon>Actinomycetes</taxon>
        <taxon>Kitasatosporales</taxon>
        <taxon>Streptomycetaceae</taxon>
        <taxon>Streptomyces</taxon>
    </lineage>
</organism>
<protein>
    <submittedName>
        <fullName evidence="2">Uncharacterized protein</fullName>
    </submittedName>
</protein>
<evidence type="ECO:0000313" key="2">
    <source>
        <dbReference type="EMBL" id="MCT2593585.1"/>
    </source>
</evidence>
<sequence>MHGFLWLLLAFWLVMVVAGIVKQIRMSPEERRRANKKRKGFIPGDPGGGGGGC</sequence>
<feature type="region of interest" description="Disordered" evidence="1">
    <location>
        <begin position="29"/>
        <end position="53"/>
    </location>
</feature>
<keyword evidence="3" id="KW-1185">Reference proteome</keyword>
<gene>
    <name evidence="2" type="ORF">LHJ74_27395</name>
</gene>
<reference evidence="2 3" key="1">
    <citation type="submission" date="2021-10" db="EMBL/GenBank/DDBJ databases">
        <title>Streptomyces gossypii sp. nov., isolated from soil collected from cotton field.</title>
        <authorList>
            <person name="Ge X."/>
            <person name="Chen X."/>
            <person name="Liu W."/>
        </authorList>
    </citation>
    <scope>NUCLEOTIDE SEQUENCE [LARGE SCALE GENOMIC DNA]</scope>
    <source>
        <strain evidence="2 3">N2-109</strain>
    </source>
</reference>
<evidence type="ECO:0000256" key="1">
    <source>
        <dbReference type="SAM" id="MobiDB-lite"/>
    </source>
</evidence>
<name>A0ABT2K0A8_9ACTN</name>
<accession>A0ABT2K0A8</accession>
<proteinExistence type="predicted"/>